<feature type="transmembrane region" description="Helical" evidence="3">
    <location>
        <begin position="54"/>
        <end position="73"/>
    </location>
</feature>
<feature type="transmembrane region" description="Helical" evidence="3">
    <location>
        <begin position="26"/>
        <end position="48"/>
    </location>
</feature>
<organism evidence="4 5">
    <name type="scientific">Gimesia benthica</name>
    <dbReference type="NCBI Taxonomy" id="2608982"/>
    <lineage>
        <taxon>Bacteria</taxon>
        <taxon>Pseudomonadati</taxon>
        <taxon>Planctomycetota</taxon>
        <taxon>Planctomycetia</taxon>
        <taxon>Planctomycetales</taxon>
        <taxon>Planctomycetaceae</taxon>
        <taxon>Gimesia</taxon>
    </lineage>
</organism>
<feature type="compositionally biased region" description="Basic and acidic residues" evidence="2">
    <location>
        <begin position="753"/>
        <end position="776"/>
    </location>
</feature>
<evidence type="ECO:0000256" key="2">
    <source>
        <dbReference type="SAM" id="MobiDB-lite"/>
    </source>
</evidence>
<keyword evidence="3" id="KW-0472">Membrane</keyword>
<feature type="compositionally biased region" description="Low complexity" evidence="2">
    <location>
        <begin position="978"/>
        <end position="1013"/>
    </location>
</feature>
<feature type="compositionally biased region" description="Gly residues" evidence="2">
    <location>
        <begin position="646"/>
        <end position="655"/>
    </location>
</feature>
<feature type="transmembrane region" description="Helical" evidence="3">
    <location>
        <begin position="147"/>
        <end position="172"/>
    </location>
</feature>
<evidence type="ECO:0000256" key="3">
    <source>
        <dbReference type="SAM" id="Phobius"/>
    </source>
</evidence>
<protein>
    <recommendedName>
        <fullName evidence="6">DUF4175 family protein</fullName>
    </recommendedName>
</protein>
<feature type="region of interest" description="Disordered" evidence="2">
    <location>
        <begin position="753"/>
        <end position="798"/>
    </location>
</feature>
<feature type="compositionally biased region" description="Polar residues" evidence="2">
    <location>
        <begin position="777"/>
        <end position="798"/>
    </location>
</feature>
<gene>
    <name evidence="4" type="ORF">F1728_02390</name>
</gene>
<evidence type="ECO:0000256" key="1">
    <source>
        <dbReference type="SAM" id="Coils"/>
    </source>
</evidence>
<feature type="compositionally biased region" description="Low complexity" evidence="2">
    <location>
        <begin position="1058"/>
        <end position="1094"/>
    </location>
</feature>
<keyword evidence="3" id="KW-1133">Transmembrane helix</keyword>
<feature type="compositionally biased region" description="Basic and acidic residues" evidence="2">
    <location>
        <begin position="1167"/>
        <end position="1181"/>
    </location>
</feature>
<evidence type="ECO:0000313" key="5">
    <source>
        <dbReference type="Proteomes" id="UP000427281"/>
    </source>
</evidence>
<proteinExistence type="predicted"/>
<dbReference type="EMBL" id="CP043930">
    <property type="protein sequence ID" value="QGQ21608.1"/>
    <property type="molecule type" value="Genomic_DNA"/>
</dbReference>
<feature type="compositionally biased region" description="Low complexity" evidence="2">
    <location>
        <begin position="1116"/>
        <end position="1140"/>
    </location>
</feature>
<feature type="region of interest" description="Disordered" evidence="2">
    <location>
        <begin position="844"/>
        <end position="873"/>
    </location>
</feature>
<feature type="region of interest" description="Disordered" evidence="2">
    <location>
        <begin position="977"/>
        <end position="1181"/>
    </location>
</feature>
<evidence type="ECO:0000313" key="4">
    <source>
        <dbReference type="EMBL" id="QGQ21608.1"/>
    </source>
</evidence>
<feature type="region of interest" description="Disordered" evidence="2">
    <location>
        <begin position="638"/>
        <end position="662"/>
    </location>
</feature>
<dbReference type="KEGG" id="gim:F1728_02390"/>
<evidence type="ECO:0008006" key="6">
    <source>
        <dbReference type="Google" id="ProtNLM"/>
    </source>
</evidence>
<feature type="compositionally biased region" description="Gly residues" evidence="2">
    <location>
        <begin position="1141"/>
        <end position="1153"/>
    </location>
</feature>
<dbReference type="RefSeq" id="WP_155362746.1">
    <property type="nucleotide sequence ID" value="NZ_CP043930.1"/>
</dbReference>
<keyword evidence="3" id="KW-0812">Transmembrane</keyword>
<dbReference type="AlphaFoldDB" id="A0A6I6A6Q8"/>
<feature type="region of interest" description="Disordered" evidence="2">
    <location>
        <begin position="508"/>
        <end position="530"/>
    </location>
</feature>
<feature type="coiled-coil region" evidence="1">
    <location>
        <begin position="561"/>
        <end position="588"/>
    </location>
</feature>
<feature type="compositionally biased region" description="Polar residues" evidence="2">
    <location>
        <begin position="1035"/>
        <end position="1057"/>
    </location>
</feature>
<sequence length="1269" mass="140447">MGLPDLLKQLNQVIFRQQISLNLKRLTLLWLVAGCLTLLTVLLLPPVAAPAQQYLLLGVLLGVPTCIAVGLLAHRSRNRYSPASRHAVAKLIEETYPDLDTSLLATLELEKQNWNESPTFLQKRLLAQVISHGTNHDWRQAISNRRLILQSTTHLTCFTVWLLCCLSCWTLLQAAPTPQKTSIALINQAQQEFKVKIQPGSTEVEKGHPLLITARFSGKVPETATLHFTTPSGTTTELPLTKQLDDPIFAVRIPAVTEDLSYQVHSADWKSDVSQVKVYVLPELVQLDSTITPPDYTGQPAQRNEDSLTLSAIVGSKIQFHARFNKPVKTAELRNDNGNALPMVIDSNGLSGRLTLQAEQDQTWNLHLNDSDGRSNRTPPFIDLAVIPNLPPEIKITFPARDTRVSPLEEALVQGTVVDDFGLQQVGLVYSIPGQEPQTVVLRQSDKAAVDFTAEHTLSLERLHVQPDTLISYYLFAEDLEAEGRTRKVLSDMYFMEVRHFEEIFREGRSPGGASQAGKSGGNAQQAEKLAEQQKQIINATWKVIRREIKPTVSEQFSPDLETLSQAQQSLVAELRKLSEKIKSQKSKALIDSISQSMQEAATHLDSAREAQSVSTLSTALAAEQTSYQMLLKLRAREHEVSKSKNGGGSKGGGSSRSQTQLQQLELTNKKQRYETENQASQPVAAQPDRESLQILNRLRELAERQKDLNEQLKELANKQRFAKTDAEREEIERQLKRLRERQRELLRQADEVAQRMDQAKQPDSMKSRRELEQTRQHLQQSAQSLKEGQVSRALNSGTRAQQKLNQLKNDFRKKTANQFADAMRLLNQQAEQLDQKQQAINQAINDRERKPEPGARRSLRSHRGNSELADQLQQQEDRLKEIMEQMKQVVQESEQAEPLLSRHLYDAIRKTRPFRPEEALKDAANFLKEGNGNQAREAEERASRGIETMKQGIQVAAESVLGNDLESLKRARQALKSLSSEIQQEQQLASNSPQQKPPGTGSGKPGSPSPQQAGQRPNPAGSQGQGKPGESRQDQNSLAQNQPMPGKSGQNPSSAEQSKSGQPQSGQPQQGQSGQSQPGKSQSNSSGQPASQGQGKGQGQGQVQLTSAQAGKGNGSQANSPNSSQNSAGPKSLKGQRGQSQGGPGGGQGGPGSPTPGPLTGNQFREWSDRMRDVEEMVGDPELRSRVAQIRERAQSMRAEFKRHSKAPEGDLINAQILEPLAEIQTILSNEISKRGAQTSLAPIDRDPVPEKYSDLVRRYYEELGNGK</sequence>
<name>A0A6I6A6Q8_9PLAN</name>
<feature type="compositionally biased region" description="Basic and acidic residues" evidence="2">
    <location>
        <begin position="846"/>
        <end position="856"/>
    </location>
</feature>
<keyword evidence="5" id="KW-1185">Reference proteome</keyword>
<reference evidence="4 5" key="1">
    <citation type="submission" date="2019-09" db="EMBL/GenBank/DDBJ databases">
        <title>Gimesia benthica sp. nov., a novel bacterium isolated from deep-sea water of the Northwest Indian Ocean.</title>
        <authorList>
            <person name="Dai X."/>
        </authorList>
    </citation>
    <scope>NUCLEOTIDE SEQUENCE [LARGE SCALE GENOMIC DNA]</scope>
    <source>
        <strain evidence="4 5">E7</strain>
    </source>
</reference>
<dbReference type="Proteomes" id="UP000427281">
    <property type="component" value="Chromosome"/>
</dbReference>
<keyword evidence="1" id="KW-0175">Coiled coil</keyword>
<accession>A0A6I6A6Q8</accession>